<gene>
    <name evidence="2" type="ORF">IFM12276_15640</name>
</gene>
<accession>A0ABN6U0J5</accession>
<feature type="region of interest" description="Disordered" evidence="1">
    <location>
        <begin position="138"/>
        <end position="159"/>
    </location>
</feature>
<dbReference type="RefSeq" id="WP_281878569.1">
    <property type="nucleotide sequence ID" value="NZ_AP026978.1"/>
</dbReference>
<evidence type="ECO:0000256" key="1">
    <source>
        <dbReference type="SAM" id="MobiDB-lite"/>
    </source>
</evidence>
<sequence length="159" mass="18124">MSDDNAQPPRPMGNILNAAREGQLGIQMSPEDFVYIDRDCQYFKDAIRKIQRYMDLVSGQDHWGLGERNGDLVSAKTLVDRFKDKAKGAKDRNSVHQIMEDHYRIVEDIQEVHRLARDRLMQADSDFAAAFNRLNTTLPERPPVGVQFSPPRLPTGANE</sequence>
<keyword evidence="3" id="KW-1185">Reference proteome</keyword>
<evidence type="ECO:0008006" key="4">
    <source>
        <dbReference type="Google" id="ProtNLM"/>
    </source>
</evidence>
<evidence type="ECO:0000313" key="3">
    <source>
        <dbReference type="Proteomes" id="UP001317870"/>
    </source>
</evidence>
<evidence type="ECO:0000313" key="2">
    <source>
        <dbReference type="EMBL" id="BDT98535.1"/>
    </source>
</evidence>
<dbReference type="EMBL" id="AP026978">
    <property type="protein sequence ID" value="BDT98535.1"/>
    <property type="molecule type" value="Genomic_DNA"/>
</dbReference>
<name>A0ABN6U0J5_9NOCA</name>
<dbReference type="Proteomes" id="UP001317870">
    <property type="component" value="Chromosome"/>
</dbReference>
<proteinExistence type="predicted"/>
<organism evidence="2 3">
    <name type="scientific">Nocardia sputorum</name>
    <dbReference type="NCBI Taxonomy" id="2984338"/>
    <lineage>
        <taxon>Bacteria</taxon>
        <taxon>Bacillati</taxon>
        <taxon>Actinomycetota</taxon>
        <taxon>Actinomycetes</taxon>
        <taxon>Mycobacteriales</taxon>
        <taxon>Nocardiaceae</taxon>
        <taxon>Nocardia</taxon>
    </lineage>
</organism>
<reference evidence="2 3" key="1">
    <citation type="submission" date="2022-11" db="EMBL/GenBank/DDBJ databases">
        <title>Genome Sequencing of Nocardia sp. ON39_IFM12276 and assembly.</title>
        <authorList>
            <person name="Shimojima M."/>
            <person name="Toyokawa M."/>
            <person name="Uesaka K."/>
        </authorList>
    </citation>
    <scope>NUCLEOTIDE SEQUENCE [LARGE SCALE GENOMIC DNA]</scope>
    <source>
        <strain evidence="2 3">IFM 12276</strain>
    </source>
</reference>
<protein>
    <recommendedName>
        <fullName evidence="4">DUF4254 domain-containing protein</fullName>
    </recommendedName>
</protein>